<evidence type="ECO:0000256" key="1">
    <source>
        <dbReference type="ARBA" id="ARBA00023125"/>
    </source>
</evidence>
<feature type="non-terminal residue" evidence="3">
    <location>
        <position position="1"/>
    </location>
</feature>
<name>X0YJP6_9ZZZZ</name>
<dbReference type="SMART" id="SM00862">
    <property type="entry name" value="Trans_reg_C"/>
    <property type="match status" value="1"/>
</dbReference>
<evidence type="ECO:0000313" key="3">
    <source>
        <dbReference type="EMBL" id="GAG48798.1"/>
    </source>
</evidence>
<dbReference type="AlphaFoldDB" id="X0YJP6"/>
<proteinExistence type="predicted"/>
<reference evidence="3" key="1">
    <citation type="journal article" date="2014" name="Front. Microbiol.">
        <title>High frequency of phylogenetically diverse reductive dehalogenase-homologous genes in deep subseafloor sedimentary metagenomes.</title>
        <authorList>
            <person name="Kawai M."/>
            <person name="Futagami T."/>
            <person name="Toyoda A."/>
            <person name="Takaki Y."/>
            <person name="Nishi S."/>
            <person name="Hori S."/>
            <person name="Arai W."/>
            <person name="Tsubouchi T."/>
            <person name="Morono Y."/>
            <person name="Uchiyama I."/>
            <person name="Ito T."/>
            <person name="Fujiyama A."/>
            <person name="Inagaki F."/>
            <person name="Takami H."/>
        </authorList>
    </citation>
    <scope>NUCLEOTIDE SEQUENCE</scope>
    <source>
        <strain evidence="3">Expedition CK06-06</strain>
    </source>
</reference>
<accession>X0YJP6</accession>
<dbReference type="GO" id="GO:0006355">
    <property type="term" value="P:regulation of DNA-templated transcription"/>
    <property type="evidence" value="ECO:0007669"/>
    <property type="project" value="InterPro"/>
</dbReference>
<dbReference type="GO" id="GO:0000160">
    <property type="term" value="P:phosphorelay signal transduction system"/>
    <property type="evidence" value="ECO:0007669"/>
    <property type="project" value="InterPro"/>
</dbReference>
<dbReference type="InterPro" id="IPR001867">
    <property type="entry name" value="OmpR/PhoB-type_DNA-bd"/>
</dbReference>
<dbReference type="PROSITE" id="PS51755">
    <property type="entry name" value="OMPR_PHOB"/>
    <property type="match status" value="1"/>
</dbReference>
<dbReference type="EMBL" id="BARS01054442">
    <property type="protein sequence ID" value="GAG48798.1"/>
    <property type="molecule type" value="Genomic_DNA"/>
</dbReference>
<protein>
    <recommendedName>
        <fullName evidence="2">OmpR/PhoB-type domain-containing protein</fullName>
    </recommendedName>
</protein>
<keyword evidence="1" id="KW-0238">DNA-binding</keyword>
<dbReference type="InterPro" id="IPR036388">
    <property type="entry name" value="WH-like_DNA-bd_sf"/>
</dbReference>
<feature type="domain" description="OmpR/PhoB-type" evidence="2">
    <location>
        <begin position="1"/>
        <end position="78"/>
    </location>
</feature>
<dbReference type="Pfam" id="PF00486">
    <property type="entry name" value="Trans_reg_C"/>
    <property type="match status" value="1"/>
</dbReference>
<organism evidence="3">
    <name type="scientific">marine sediment metagenome</name>
    <dbReference type="NCBI Taxonomy" id="412755"/>
    <lineage>
        <taxon>unclassified sequences</taxon>
        <taxon>metagenomes</taxon>
        <taxon>ecological metagenomes</taxon>
    </lineage>
</organism>
<gene>
    <name evidence="3" type="ORF">S01H1_80592</name>
</gene>
<evidence type="ECO:0000259" key="2">
    <source>
        <dbReference type="PROSITE" id="PS51755"/>
    </source>
</evidence>
<dbReference type="CDD" id="cd00383">
    <property type="entry name" value="trans_reg_C"/>
    <property type="match status" value="1"/>
</dbReference>
<dbReference type="SUPFAM" id="SSF46894">
    <property type="entry name" value="C-terminal effector domain of the bipartite response regulators"/>
    <property type="match status" value="1"/>
</dbReference>
<dbReference type="InterPro" id="IPR016032">
    <property type="entry name" value="Sig_transdc_resp-reg_C-effctor"/>
</dbReference>
<dbReference type="GO" id="GO:0003677">
    <property type="term" value="F:DNA binding"/>
    <property type="evidence" value="ECO:0007669"/>
    <property type="project" value="UniProtKB-KW"/>
</dbReference>
<comment type="caution">
    <text evidence="3">The sequence shown here is derived from an EMBL/GenBank/DDBJ whole genome shotgun (WGS) entry which is preliminary data.</text>
</comment>
<dbReference type="Gene3D" id="1.10.10.10">
    <property type="entry name" value="Winged helix-like DNA-binding domain superfamily/Winged helix DNA-binding domain"/>
    <property type="match status" value="1"/>
</dbReference>
<sequence length="80" mass="8874">REINLTRTEGIILHSLMRNAGQVVTHSTLAEAVWGEDYPDATSALKVHILRVRQKLEVDSSQPKLILTKPGIGYLLAKPD</sequence>